<name>A0ABS8YGY0_9BACL</name>
<dbReference type="Gene3D" id="3.30.390.10">
    <property type="entry name" value="Enolase-like, N-terminal domain"/>
    <property type="match status" value="1"/>
</dbReference>
<dbReference type="SFLD" id="SFLDS00001">
    <property type="entry name" value="Enolase"/>
    <property type="match status" value="1"/>
</dbReference>
<dbReference type="InterPro" id="IPR046945">
    <property type="entry name" value="RHMD-like"/>
</dbReference>
<dbReference type="RefSeq" id="WP_233696779.1">
    <property type="nucleotide sequence ID" value="NZ_JAJNBZ010000006.1"/>
</dbReference>
<dbReference type="SFLD" id="SFLDG00179">
    <property type="entry name" value="mandelate_racemase"/>
    <property type="match status" value="1"/>
</dbReference>
<dbReference type="Gene3D" id="3.20.20.120">
    <property type="entry name" value="Enolase-like C-terminal domain"/>
    <property type="match status" value="1"/>
</dbReference>
<keyword evidence="2" id="KW-0479">Metal-binding</keyword>
<evidence type="ECO:0000256" key="2">
    <source>
        <dbReference type="ARBA" id="ARBA00022723"/>
    </source>
</evidence>
<dbReference type="SUPFAM" id="SSF51604">
    <property type="entry name" value="Enolase C-terminal domain-like"/>
    <property type="match status" value="1"/>
</dbReference>
<dbReference type="InterPro" id="IPR036849">
    <property type="entry name" value="Enolase-like_C_sf"/>
</dbReference>
<evidence type="ECO:0000313" key="5">
    <source>
        <dbReference type="EMBL" id="MCE5169748.1"/>
    </source>
</evidence>
<sequence>MRITHIDTFPLLYRNPKPYGDANGPKAYRSTYLVRLVTVSGITGWGECSGWLPALECAFREQIIPYLLGQDARLRSKIVQTIGSWHTRPASAVSMALTDIAARRTGQSICGLWGGPLREQVPVYASFQTYTEDDTWENVSLRRIEEALAQGFTHMKVKVGGKPLADDMRHIHSLQSRFGGHIALALDANQSYDAAAACAWQPLIGQWDNWMWFEEPLPMHQWEQYLYCRQKLGLPISGGENVAEARIFMNAVQQQAFDIIQPDPVHVGDLDEYRGILQLARFAGVRVSPHTYDGALARCYALYAQACLKPWSKMEQDSIEPVEWDVMDNPFNALVPLQAEQGMVRIPSGIGIGLEVDEELLRHYRWDGSRYW</sequence>
<dbReference type="Pfam" id="PF13378">
    <property type="entry name" value="MR_MLE_C"/>
    <property type="match status" value="1"/>
</dbReference>
<gene>
    <name evidence="5" type="ORF">LQV63_10520</name>
</gene>
<dbReference type="InterPro" id="IPR013341">
    <property type="entry name" value="Mandelate_racemase_N_dom"/>
</dbReference>
<evidence type="ECO:0000256" key="3">
    <source>
        <dbReference type="ARBA" id="ARBA00022842"/>
    </source>
</evidence>
<organism evidence="5 6">
    <name type="scientific">Paenibacillus profundus</name>
    <dbReference type="NCBI Taxonomy" id="1173085"/>
    <lineage>
        <taxon>Bacteria</taxon>
        <taxon>Bacillati</taxon>
        <taxon>Bacillota</taxon>
        <taxon>Bacilli</taxon>
        <taxon>Bacillales</taxon>
        <taxon>Paenibacillaceae</taxon>
        <taxon>Paenibacillus</taxon>
    </lineage>
</organism>
<dbReference type="PANTHER" id="PTHR13794">
    <property type="entry name" value="ENOLASE SUPERFAMILY, MANDELATE RACEMASE"/>
    <property type="match status" value="1"/>
</dbReference>
<evidence type="ECO:0000256" key="1">
    <source>
        <dbReference type="ARBA" id="ARBA00001946"/>
    </source>
</evidence>
<dbReference type="SMART" id="SM00922">
    <property type="entry name" value="MR_MLE"/>
    <property type="match status" value="1"/>
</dbReference>
<dbReference type="InterPro" id="IPR029065">
    <property type="entry name" value="Enolase_C-like"/>
</dbReference>
<dbReference type="InterPro" id="IPR013342">
    <property type="entry name" value="Mandelate_racemase_C"/>
</dbReference>
<comment type="cofactor">
    <cofactor evidence="1">
        <name>Mg(2+)</name>
        <dbReference type="ChEBI" id="CHEBI:18420"/>
    </cofactor>
</comment>
<accession>A0ABS8YGY0</accession>
<dbReference type="Proteomes" id="UP001199916">
    <property type="component" value="Unassembled WGS sequence"/>
</dbReference>
<comment type="caution">
    <text evidence="5">The sequence shown here is derived from an EMBL/GenBank/DDBJ whole genome shotgun (WGS) entry which is preliminary data.</text>
</comment>
<evidence type="ECO:0000313" key="6">
    <source>
        <dbReference type="Proteomes" id="UP001199916"/>
    </source>
</evidence>
<dbReference type="PANTHER" id="PTHR13794:SF58">
    <property type="entry name" value="MITOCHONDRIAL ENOLASE SUPERFAMILY MEMBER 1"/>
    <property type="match status" value="1"/>
</dbReference>
<keyword evidence="6" id="KW-1185">Reference proteome</keyword>
<protein>
    <submittedName>
        <fullName evidence="5">Mandelate racemase/muconate lactonizing enzyme family protein</fullName>
    </submittedName>
</protein>
<dbReference type="SUPFAM" id="SSF54826">
    <property type="entry name" value="Enolase N-terminal domain-like"/>
    <property type="match status" value="1"/>
</dbReference>
<dbReference type="EMBL" id="JAJNBZ010000006">
    <property type="protein sequence ID" value="MCE5169748.1"/>
    <property type="molecule type" value="Genomic_DNA"/>
</dbReference>
<keyword evidence="3" id="KW-0460">Magnesium</keyword>
<dbReference type="CDD" id="cd03316">
    <property type="entry name" value="MR_like"/>
    <property type="match status" value="1"/>
</dbReference>
<dbReference type="Pfam" id="PF02746">
    <property type="entry name" value="MR_MLE_N"/>
    <property type="match status" value="1"/>
</dbReference>
<proteinExistence type="predicted"/>
<feature type="domain" description="Mandelate racemase/muconate lactonizing enzyme C-terminal" evidence="4">
    <location>
        <begin position="137"/>
        <end position="235"/>
    </location>
</feature>
<evidence type="ECO:0000259" key="4">
    <source>
        <dbReference type="SMART" id="SM00922"/>
    </source>
</evidence>
<reference evidence="5 6" key="1">
    <citation type="submission" date="2021-11" db="EMBL/GenBank/DDBJ databases">
        <title>Draft genome sequence of Paenibacillus profundus YoMME, a new Gram-positive bacteria with exoelectrogenic properties.</title>
        <authorList>
            <person name="Hubenova Y."/>
            <person name="Hubenova E."/>
            <person name="Manasiev Y."/>
            <person name="Peykov S."/>
            <person name="Mitov M."/>
        </authorList>
    </citation>
    <scope>NUCLEOTIDE SEQUENCE [LARGE SCALE GENOMIC DNA]</scope>
    <source>
        <strain evidence="5 6">YoMME</strain>
    </source>
</reference>
<dbReference type="InterPro" id="IPR029017">
    <property type="entry name" value="Enolase-like_N"/>
</dbReference>